<dbReference type="Pfam" id="PF02491">
    <property type="entry name" value="SHS2_FTSA"/>
    <property type="match status" value="1"/>
</dbReference>
<dbReference type="HAMAP" id="MF_02033">
    <property type="entry name" value="FtsA"/>
    <property type="match status" value="1"/>
</dbReference>
<evidence type="ECO:0000256" key="2">
    <source>
        <dbReference type="ARBA" id="ARBA00022618"/>
    </source>
</evidence>
<reference evidence="8 9" key="1">
    <citation type="journal article" date="2016" name="Nat. Commun.">
        <title>Thousands of microbial genomes shed light on interconnected biogeochemical processes in an aquifer system.</title>
        <authorList>
            <person name="Anantharaman K."/>
            <person name="Brown C.T."/>
            <person name="Hug L.A."/>
            <person name="Sharon I."/>
            <person name="Castelle C.J."/>
            <person name="Probst A.J."/>
            <person name="Thomas B.C."/>
            <person name="Singh A."/>
            <person name="Wilkins M.J."/>
            <person name="Karaoz U."/>
            <person name="Brodie E.L."/>
            <person name="Williams K.H."/>
            <person name="Hubbard S.S."/>
            <person name="Banfield J.F."/>
        </authorList>
    </citation>
    <scope>NUCLEOTIDE SEQUENCE [LARGE SCALE GENOMIC DNA]</scope>
</reference>
<dbReference type="Gene3D" id="3.30.420.40">
    <property type="match status" value="2"/>
</dbReference>
<dbReference type="InterPro" id="IPR003494">
    <property type="entry name" value="SHS2_FtsA"/>
</dbReference>
<evidence type="ECO:0000256" key="4">
    <source>
        <dbReference type="ARBA" id="ARBA00023306"/>
    </source>
</evidence>
<comment type="function">
    <text evidence="5 6">Cell division protein that is involved in the assembly of the Z ring. May serve as a membrane anchor for the Z ring.</text>
</comment>
<dbReference type="EMBL" id="MHUG01000008">
    <property type="protein sequence ID" value="OHA73729.1"/>
    <property type="molecule type" value="Genomic_DNA"/>
</dbReference>
<gene>
    <name evidence="5" type="primary">ftsA</name>
    <name evidence="8" type="ORF">A3B24_02910</name>
</gene>
<name>A0A1G2RMY3_9BACT</name>
<dbReference type="Gene3D" id="3.30.1490.110">
    <property type="match status" value="1"/>
</dbReference>
<accession>A0A1G2RMY3</accession>
<dbReference type="PANTHER" id="PTHR32432:SF4">
    <property type="entry name" value="CELL DIVISION PROTEIN FTSA"/>
    <property type="match status" value="1"/>
</dbReference>
<evidence type="ECO:0000256" key="3">
    <source>
        <dbReference type="ARBA" id="ARBA00023136"/>
    </source>
</evidence>
<dbReference type="InterPro" id="IPR043129">
    <property type="entry name" value="ATPase_NBD"/>
</dbReference>
<evidence type="ECO:0000259" key="7">
    <source>
        <dbReference type="SMART" id="SM00842"/>
    </source>
</evidence>
<feature type="domain" description="SHS2" evidence="7">
    <location>
        <begin position="6"/>
        <end position="194"/>
    </location>
</feature>
<dbReference type="CDD" id="cd24048">
    <property type="entry name" value="ASKHA_NBD_FtsA"/>
    <property type="match status" value="1"/>
</dbReference>
<keyword evidence="3 5" id="KW-0472">Membrane</keyword>
<proteinExistence type="inferred from homology"/>
<dbReference type="GO" id="GO:0009898">
    <property type="term" value="C:cytoplasmic side of plasma membrane"/>
    <property type="evidence" value="ECO:0007669"/>
    <property type="project" value="UniProtKB-UniRule"/>
</dbReference>
<keyword evidence="1 5" id="KW-1003">Cell membrane</keyword>
<dbReference type="Pfam" id="PF14450">
    <property type="entry name" value="FtsA"/>
    <property type="match status" value="1"/>
</dbReference>
<dbReference type="InterPro" id="IPR050696">
    <property type="entry name" value="FtsA/MreB"/>
</dbReference>
<comment type="subunit">
    <text evidence="5">Self-interacts. Interacts with FtsZ.</text>
</comment>
<sequence length="400" mass="42908">MSAQGVIALDIGTHTIKMGVLKRREGGEIEVLGLVQEPSSGVRKGSVVNPEETAQKVLSAKQRLENLSSQKIRQVVVNVGGSHIFSTTSHGIVAVSRADGQISQEDVERVVDAAQVFPLKSNNEVLETFPQKFIVDGENTTKEVVGMKGMRLEADVLAVCGFSPYLRNLTEAVLGADVEILDIVPSPLMGASSVLTSRQKELGVVLIDLGAGTTNLAVFEEGELIHTAVFPVGSGNVTNDIAIGLRTEPETAERIKMEFGSLGSSKGKRKEKFESRDSGVVSFSVKALSKIIEMRMREIFQLVNKELKTIGKQGQLPSGVVLIGGGAKLPSIAEFAKKELKLPVKLGAPHEIITFETDPAFFGVMGLASRILGEAEPVQMSLPGISVAQKLKRVFRVFIP</sequence>
<dbReference type="GO" id="GO:0032153">
    <property type="term" value="C:cell division site"/>
    <property type="evidence" value="ECO:0007669"/>
    <property type="project" value="UniProtKB-UniRule"/>
</dbReference>
<dbReference type="GO" id="GO:0043093">
    <property type="term" value="P:FtsZ-dependent cytokinesis"/>
    <property type="evidence" value="ECO:0007669"/>
    <property type="project" value="UniProtKB-UniRule"/>
</dbReference>
<dbReference type="PANTHER" id="PTHR32432">
    <property type="entry name" value="CELL DIVISION PROTEIN FTSA-RELATED"/>
    <property type="match status" value="1"/>
</dbReference>
<evidence type="ECO:0000256" key="1">
    <source>
        <dbReference type="ARBA" id="ARBA00022475"/>
    </source>
</evidence>
<comment type="similarity">
    <text evidence="5 6">Belongs to the FtsA/MreB family.</text>
</comment>
<dbReference type="STRING" id="1802461.A3B24_02910"/>
<keyword evidence="4 5" id="KW-0131">Cell cycle</keyword>
<dbReference type="Proteomes" id="UP000176917">
    <property type="component" value="Unassembled WGS sequence"/>
</dbReference>
<evidence type="ECO:0000313" key="8">
    <source>
        <dbReference type="EMBL" id="OHA73729.1"/>
    </source>
</evidence>
<comment type="caution">
    <text evidence="8">The sequence shown here is derived from an EMBL/GenBank/DDBJ whole genome shotgun (WGS) entry which is preliminary data.</text>
</comment>
<dbReference type="PIRSF" id="PIRSF003101">
    <property type="entry name" value="FtsA"/>
    <property type="match status" value="1"/>
</dbReference>
<evidence type="ECO:0000256" key="5">
    <source>
        <dbReference type="HAMAP-Rule" id="MF_02033"/>
    </source>
</evidence>
<evidence type="ECO:0000256" key="6">
    <source>
        <dbReference type="PIRNR" id="PIRNR003101"/>
    </source>
</evidence>
<comment type="subcellular location">
    <subcellularLocation>
        <location evidence="5">Cell membrane</location>
        <topology evidence="5">Peripheral membrane protein</topology>
        <orientation evidence="5">Cytoplasmic side</orientation>
    </subcellularLocation>
    <text evidence="5">Localizes to the Z ring in an FtsZ-dependent manner. Targeted to the membrane through a conserved C-terminal amphipathic helix.</text>
</comment>
<dbReference type="SMART" id="SM00842">
    <property type="entry name" value="FtsA"/>
    <property type="match status" value="1"/>
</dbReference>
<dbReference type="NCBIfam" id="TIGR01174">
    <property type="entry name" value="ftsA"/>
    <property type="match status" value="1"/>
</dbReference>
<evidence type="ECO:0000313" key="9">
    <source>
        <dbReference type="Proteomes" id="UP000176917"/>
    </source>
</evidence>
<organism evidence="8 9">
    <name type="scientific">Candidatus Wildermuthbacteria bacterium RIFCSPLOWO2_01_FULL_48_16</name>
    <dbReference type="NCBI Taxonomy" id="1802461"/>
    <lineage>
        <taxon>Bacteria</taxon>
        <taxon>Candidatus Wildermuthiibacteriota</taxon>
    </lineage>
</organism>
<dbReference type="InterPro" id="IPR020823">
    <property type="entry name" value="Cell_div_FtsA"/>
</dbReference>
<dbReference type="AlphaFoldDB" id="A0A1G2RMY3"/>
<keyword evidence="2 5" id="KW-0132">Cell division</keyword>
<dbReference type="SUPFAM" id="SSF53067">
    <property type="entry name" value="Actin-like ATPase domain"/>
    <property type="match status" value="2"/>
</dbReference>
<protein>
    <recommendedName>
        <fullName evidence="5 6">Cell division protein FtsA</fullName>
    </recommendedName>
</protein>